<dbReference type="InterPro" id="IPR013222">
    <property type="entry name" value="Glyco_hyd_98_carb-bd"/>
</dbReference>
<gene>
    <name evidence="2" type="ORF">BK741_30015</name>
</gene>
<evidence type="ECO:0000259" key="1">
    <source>
        <dbReference type="SMART" id="SM00776"/>
    </source>
</evidence>
<name>A0A9X6QJA7_BACTU</name>
<dbReference type="Gene3D" id="1.50.10.10">
    <property type="match status" value="1"/>
</dbReference>
<evidence type="ECO:0000313" key="3">
    <source>
        <dbReference type="Proteomes" id="UP000195120"/>
    </source>
</evidence>
<organism evidence="2 3">
    <name type="scientific">Bacillus thuringiensis serovar iberica</name>
    <dbReference type="NCBI Taxonomy" id="180866"/>
    <lineage>
        <taxon>Bacteria</taxon>
        <taxon>Bacillati</taxon>
        <taxon>Bacillota</taxon>
        <taxon>Bacilli</taxon>
        <taxon>Bacillales</taxon>
        <taxon>Bacillaceae</taxon>
        <taxon>Bacillus</taxon>
        <taxon>Bacillus cereus group</taxon>
    </lineage>
</organism>
<dbReference type="InterPro" id="IPR012341">
    <property type="entry name" value="6hp_glycosidase-like_sf"/>
</dbReference>
<dbReference type="AlphaFoldDB" id="A0A9X6QJA7"/>
<comment type="caution">
    <text evidence="2">The sequence shown here is derived from an EMBL/GenBank/DDBJ whole genome shotgun (WGS) entry which is preliminary data.</text>
</comment>
<dbReference type="Proteomes" id="UP000195120">
    <property type="component" value="Unassembled WGS sequence"/>
</dbReference>
<proteinExistence type="predicted"/>
<dbReference type="RefSeq" id="WP_086402113.1">
    <property type="nucleotide sequence ID" value="NZ_MOOP01000160.1"/>
</dbReference>
<dbReference type="SUPFAM" id="SSF49785">
    <property type="entry name" value="Galactose-binding domain-like"/>
    <property type="match status" value="2"/>
</dbReference>
<sequence>MFQKIRVILLALAITIGLFLIIPAATFAAETNQIVITSDNEMLTNSFNKAKNWALNLDATLPDIINVRKITGCPTPNIGCEDPRVKDKYNVKPLILAYWGAYLNREAFYTRDIAHQANAGHLLNMDEQNFSMIKTFAKGANTNKTNPYWPKWSYDFFGDPYYMDADWRELPAPFELVQRSYEQYLWTGDRRWIDDSDLFNYYTNTHTYFMNSQDQDGDGVADETKQLATYWEDTNTRLFEAGDAIGSQYQALLAYSNILRERGDAQNAELYLNKANNLRTTFEQNWYSNTDNMYIRAFKMDSTNKKVGLTSFGHENSIFMPLKLITDQGLRTANYLKFIHESILKNDINIEAKTYLPELFYMHGQNEWAWHWQKDIMNSNNTYPEVSFLIVSNTISGLMGIQPDAPHNKVDTVPRLTNEISWVQAEHVRIGNNDLMVQHNGNTKTTLRNNTGPDITWDAQFYGDYSQLLVNGNLQNTKKKNLNGKTVSYVSVPVREGGTLTVKVPTPPSAYTEYLSNLKWISAKSDFGTVNKDKSIIGNLLKLNNETYSKGIGTHANSEIVYLLNKQCDTFTADLGVDDEITDNGNGSVIFQVYGDGNKIFDSGIMNPLSATKHINVSVKGIDLLKLVVTDAGDGINSDHADWGNAKLIYPWSYISDLDAISTKTSWKQVQIDKSVYNRTLTLEGVQYPKGIGAHADSEIVYNLNEQYSRFTSNVGVDDEVGSNGSVVFQVFADNIKVYDSEVMTGNTPTKHIDVDITGKKLLKLVVTNSGDGINNDHADWADTKLFK</sequence>
<dbReference type="SUPFAM" id="SSF48208">
    <property type="entry name" value="Six-hairpin glycosidases"/>
    <property type="match status" value="1"/>
</dbReference>
<dbReference type="Gene3D" id="2.60.120.1060">
    <property type="entry name" value="NPCBM/NEW2 domain"/>
    <property type="match status" value="2"/>
</dbReference>
<feature type="domain" description="Glycosyl hydrolase family 98 putative carbohydrate-binding module" evidence="1">
    <location>
        <begin position="651"/>
        <end position="788"/>
    </location>
</feature>
<dbReference type="InterPro" id="IPR038637">
    <property type="entry name" value="NPCBM_sf"/>
</dbReference>
<dbReference type="SMART" id="SM00776">
    <property type="entry name" value="NPCBM"/>
    <property type="match status" value="2"/>
</dbReference>
<reference evidence="2 3" key="1">
    <citation type="submission" date="2016-10" db="EMBL/GenBank/DDBJ databases">
        <title>Comparative genomics of Bacillus thuringiensis reveals a path to pathogens against multiple invertebrate hosts.</title>
        <authorList>
            <person name="Zheng J."/>
            <person name="Gao Q."/>
            <person name="Liu H."/>
            <person name="Peng D."/>
            <person name="Ruan L."/>
            <person name="Sun M."/>
        </authorList>
    </citation>
    <scope>NUCLEOTIDE SEQUENCE [LARGE SCALE GENOMIC DNA]</scope>
    <source>
        <strain evidence="2">BGSC 4BW1</strain>
    </source>
</reference>
<dbReference type="InterPro" id="IPR008928">
    <property type="entry name" value="6-hairpin_glycosidase_sf"/>
</dbReference>
<feature type="domain" description="Glycosyl hydrolase family 98 putative carbohydrate-binding module" evidence="1">
    <location>
        <begin position="509"/>
        <end position="650"/>
    </location>
</feature>
<dbReference type="InterPro" id="IPR008979">
    <property type="entry name" value="Galactose-bd-like_sf"/>
</dbReference>
<accession>A0A9X6QJA7</accession>
<dbReference type="GO" id="GO:0005975">
    <property type="term" value="P:carbohydrate metabolic process"/>
    <property type="evidence" value="ECO:0007669"/>
    <property type="project" value="InterPro"/>
</dbReference>
<dbReference type="EMBL" id="MOOP01000160">
    <property type="protein sequence ID" value="OUB40522.1"/>
    <property type="molecule type" value="Genomic_DNA"/>
</dbReference>
<evidence type="ECO:0000313" key="2">
    <source>
        <dbReference type="EMBL" id="OUB40522.1"/>
    </source>
</evidence>
<dbReference type="Pfam" id="PF08305">
    <property type="entry name" value="NPCBM"/>
    <property type="match status" value="2"/>
</dbReference>
<protein>
    <recommendedName>
        <fullName evidence="1">Glycosyl hydrolase family 98 putative carbohydrate-binding module domain-containing protein</fullName>
    </recommendedName>
</protein>